<comment type="caution">
    <text evidence="2">The sequence shown here is derived from an EMBL/GenBank/DDBJ whole genome shotgun (WGS) entry which is preliminary data.</text>
</comment>
<dbReference type="Pfam" id="PF03705">
    <property type="entry name" value="CheR_N"/>
    <property type="match status" value="1"/>
</dbReference>
<dbReference type="GO" id="GO:0008757">
    <property type="term" value="F:S-adenosylmethionine-dependent methyltransferase activity"/>
    <property type="evidence" value="ECO:0007669"/>
    <property type="project" value="InterPro"/>
</dbReference>
<dbReference type="OrthoDB" id="9816309at2"/>
<evidence type="ECO:0000313" key="3">
    <source>
        <dbReference type="Proteomes" id="UP000231501"/>
    </source>
</evidence>
<dbReference type="AlphaFoldDB" id="A0A2G9C5R6"/>
<dbReference type="InterPro" id="IPR022641">
    <property type="entry name" value="CheR_N"/>
</dbReference>
<dbReference type="RefSeq" id="WP_099862974.1">
    <property type="nucleotide sequence ID" value="NZ_PEOG01000053.1"/>
</dbReference>
<sequence>MAHGAPELDIEVRLILEAIYERYHYDFRDYAGTSLRRRLKAAMQRFHCANLSQLQGRLLREAEVFRSVLADLTVQVSEMFRDPEYFRALREQVVPVLRTFPSLRIWVAGCSGGEEAYSMAILMKEEGLLERTLIYATDISHEALAQAQAGVYRMDQVPLFSENHRASGGRGSLSEYYTAAYDHVLMDKSLKERIVFSDHSLSTDSVFAEVQLVSCRNVLIYFNRALQDRALGLFSEALCRNGFLGLGARETLRFSAHAGDFVEIAARERLYQKRPG</sequence>
<protein>
    <submittedName>
        <fullName evidence="2">Chemotaxis protein CheR</fullName>
    </submittedName>
</protein>
<dbReference type="InterPro" id="IPR000780">
    <property type="entry name" value="CheR_MeTrfase"/>
</dbReference>
<dbReference type="SMART" id="SM00138">
    <property type="entry name" value="MeTrc"/>
    <property type="match status" value="1"/>
</dbReference>
<dbReference type="InterPro" id="IPR029063">
    <property type="entry name" value="SAM-dependent_MTases_sf"/>
</dbReference>
<organism evidence="2 3">
    <name type="scientific">Roseateles chitinivorans</name>
    <dbReference type="NCBI Taxonomy" id="2917965"/>
    <lineage>
        <taxon>Bacteria</taxon>
        <taxon>Pseudomonadati</taxon>
        <taxon>Pseudomonadota</taxon>
        <taxon>Betaproteobacteria</taxon>
        <taxon>Burkholderiales</taxon>
        <taxon>Sphaerotilaceae</taxon>
        <taxon>Roseateles</taxon>
    </lineage>
</organism>
<feature type="domain" description="CheR-type methyltransferase" evidence="1">
    <location>
        <begin position="1"/>
        <end position="252"/>
    </location>
</feature>
<dbReference type="InterPro" id="IPR050903">
    <property type="entry name" value="Bact_Chemotaxis_MeTrfase"/>
</dbReference>
<dbReference type="Proteomes" id="UP000231501">
    <property type="component" value="Unassembled WGS sequence"/>
</dbReference>
<evidence type="ECO:0000259" key="1">
    <source>
        <dbReference type="PROSITE" id="PS50123"/>
    </source>
</evidence>
<reference evidence="2 3" key="1">
    <citation type="submission" date="2017-11" db="EMBL/GenBank/DDBJ databases">
        <title>Draft genome sequence of Mitsuaria sp. HWN-4.</title>
        <authorList>
            <person name="Gundlapally S.R."/>
        </authorList>
    </citation>
    <scope>NUCLEOTIDE SEQUENCE [LARGE SCALE GENOMIC DNA]</scope>
    <source>
        <strain evidence="2 3">HWN-4</strain>
    </source>
</reference>
<dbReference type="SUPFAM" id="SSF47757">
    <property type="entry name" value="Chemotaxis receptor methyltransferase CheR, N-terminal domain"/>
    <property type="match status" value="1"/>
</dbReference>
<dbReference type="SUPFAM" id="SSF53335">
    <property type="entry name" value="S-adenosyl-L-methionine-dependent methyltransferases"/>
    <property type="match status" value="1"/>
</dbReference>
<dbReference type="InterPro" id="IPR022642">
    <property type="entry name" value="CheR_C"/>
</dbReference>
<name>A0A2G9C5R6_9BURK</name>
<dbReference type="Gene3D" id="3.40.50.150">
    <property type="entry name" value="Vaccinia Virus protein VP39"/>
    <property type="match status" value="1"/>
</dbReference>
<gene>
    <name evidence="2" type="ORF">CS062_17985</name>
</gene>
<dbReference type="PROSITE" id="PS50123">
    <property type="entry name" value="CHER"/>
    <property type="match status" value="1"/>
</dbReference>
<accession>A0A2G9C5R6</accession>
<dbReference type="EMBL" id="PEOG01000053">
    <property type="protein sequence ID" value="PIM51781.1"/>
    <property type="molecule type" value="Genomic_DNA"/>
</dbReference>
<proteinExistence type="predicted"/>
<dbReference type="PANTHER" id="PTHR24422:SF8">
    <property type="entry name" value="CHEMOTAXIS PROTEIN"/>
    <property type="match status" value="1"/>
</dbReference>
<evidence type="ECO:0000313" key="2">
    <source>
        <dbReference type="EMBL" id="PIM51781.1"/>
    </source>
</evidence>
<dbReference type="PANTHER" id="PTHR24422">
    <property type="entry name" value="CHEMOTAXIS PROTEIN METHYLTRANSFERASE"/>
    <property type="match status" value="1"/>
</dbReference>
<keyword evidence="3" id="KW-1185">Reference proteome</keyword>
<dbReference type="PRINTS" id="PR00996">
    <property type="entry name" value="CHERMTFRASE"/>
</dbReference>
<dbReference type="Pfam" id="PF01739">
    <property type="entry name" value="CheR"/>
    <property type="match status" value="1"/>
</dbReference>